<dbReference type="Proteomes" id="UP000011713">
    <property type="component" value="Unassembled WGS sequence"/>
</dbReference>
<reference evidence="2" key="1">
    <citation type="journal article" date="2010" name="Science">
        <title>Signatures of adaptation to obligate biotrophy in the Hyaloperonospora arabidopsidis genome.</title>
        <authorList>
            <person name="Baxter L."/>
            <person name="Tripathy S."/>
            <person name="Ishaque N."/>
            <person name="Boot N."/>
            <person name="Cabral A."/>
            <person name="Kemen E."/>
            <person name="Thines M."/>
            <person name="Ah-Fong A."/>
            <person name="Anderson R."/>
            <person name="Badejoko W."/>
            <person name="Bittner-Eddy P."/>
            <person name="Boore J.L."/>
            <person name="Chibucos M.C."/>
            <person name="Coates M."/>
            <person name="Dehal P."/>
            <person name="Delehaunty K."/>
            <person name="Dong S."/>
            <person name="Downton P."/>
            <person name="Dumas B."/>
            <person name="Fabro G."/>
            <person name="Fronick C."/>
            <person name="Fuerstenberg S.I."/>
            <person name="Fulton L."/>
            <person name="Gaulin E."/>
            <person name="Govers F."/>
            <person name="Hughes L."/>
            <person name="Humphray S."/>
            <person name="Jiang R.H."/>
            <person name="Judelson H."/>
            <person name="Kamoun S."/>
            <person name="Kyung K."/>
            <person name="Meijer H."/>
            <person name="Minx P."/>
            <person name="Morris P."/>
            <person name="Nelson J."/>
            <person name="Phuntumart V."/>
            <person name="Qutob D."/>
            <person name="Rehmany A."/>
            <person name="Rougon-Cardoso A."/>
            <person name="Ryden P."/>
            <person name="Torto-Alalibo T."/>
            <person name="Studholme D."/>
            <person name="Wang Y."/>
            <person name="Win J."/>
            <person name="Wood J."/>
            <person name="Clifton S.W."/>
            <person name="Rogers J."/>
            <person name="Van den Ackerveken G."/>
            <person name="Jones J.D."/>
            <person name="McDowell J.M."/>
            <person name="Beynon J."/>
            <person name="Tyler B.M."/>
        </authorList>
    </citation>
    <scope>NUCLEOTIDE SEQUENCE [LARGE SCALE GENOMIC DNA]</scope>
    <source>
        <strain evidence="2">Emoy2</strain>
    </source>
</reference>
<proteinExistence type="predicted"/>
<protein>
    <submittedName>
        <fullName evidence="1">Uncharacterized protein</fullName>
    </submittedName>
</protein>
<accession>M4BD00</accession>
<dbReference type="AlphaFoldDB" id="M4BD00"/>
<reference evidence="1" key="2">
    <citation type="submission" date="2015-06" db="UniProtKB">
        <authorList>
            <consortium name="EnsemblProtists"/>
        </authorList>
    </citation>
    <scope>IDENTIFICATION</scope>
    <source>
        <strain evidence="1">Emoy2</strain>
    </source>
</reference>
<dbReference type="VEuPathDB" id="FungiDB:HpaG804166"/>
<sequence>MPTGFVLLVVKTGFILSGATRCQRRRIFRSLGQGRCSRSPANSLLFTLSNCRVRIYTSRDA</sequence>
<organism evidence="1 2">
    <name type="scientific">Hyaloperonospora arabidopsidis (strain Emoy2)</name>
    <name type="common">Downy mildew agent</name>
    <name type="synonym">Peronospora arabidopsidis</name>
    <dbReference type="NCBI Taxonomy" id="559515"/>
    <lineage>
        <taxon>Eukaryota</taxon>
        <taxon>Sar</taxon>
        <taxon>Stramenopiles</taxon>
        <taxon>Oomycota</taxon>
        <taxon>Peronosporomycetes</taxon>
        <taxon>Peronosporales</taxon>
        <taxon>Peronosporaceae</taxon>
        <taxon>Hyaloperonospora</taxon>
    </lineage>
</organism>
<dbReference type="HOGENOM" id="CLU_2927504_0_0_1"/>
<dbReference type="InParanoid" id="M4BD00"/>
<name>M4BD00_HYAAE</name>
<dbReference type="EMBL" id="JH598146">
    <property type="status" value="NOT_ANNOTATED_CDS"/>
    <property type="molecule type" value="Genomic_DNA"/>
</dbReference>
<dbReference type="EnsemblProtists" id="HpaT804166">
    <property type="protein sequence ID" value="HpaP804166"/>
    <property type="gene ID" value="HpaG804166"/>
</dbReference>
<evidence type="ECO:0000313" key="2">
    <source>
        <dbReference type="Proteomes" id="UP000011713"/>
    </source>
</evidence>
<evidence type="ECO:0000313" key="1">
    <source>
        <dbReference type="EnsemblProtists" id="HpaP804166"/>
    </source>
</evidence>
<keyword evidence="2" id="KW-1185">Reference proteome</keyword>